<dbReference type="CDD" id="cd01127">
    <property type="entry name" value="TrwB_TraG_TraD_VirD4"/>
    <property type="match status" value="1"/>
</dbReference>
<evidence type="ECO:0000313" key="9">
    <source>
        <dbReference type="Proteomes" id="UP001500751"/>
    </source>
</evidence>
<sequence>MSSTAPAPLPRRPLLDEPIDYVIAALIIVGIGGALALYLAGQLAGLLFEFAWPHVTIGQTLQIAKALPKHWGDPKQAWPIAARADLPGRAGFVTAAILALALLGTVITVLWRQIAHRGTRRVRGFASGSEVQQALSTSAVTKMGATIRPSLEGQRIDVEDVGTVLGRRIPGSAKIALSAEESVLVLAAARQGKTSQVMIPMLHRWKGPAIVTSVRRDIVEATASLRALVGPVLVLAPTGMPKWPKGVQWSPAAGCHVYDTAKARAETIVRVGKGGSNAQQDSSNAGFFGSSATNLVAAWLHAAALTGGSMNDVVRWSLNQRDDTAVRLLRDHPDTEPGVADMLADMYASPQVTKANLWATATIGLSPLMSPTAREVFCGPIDQSMDIEQFLRANGTLYVLVSAKQAGGLAPIISAFIETVTEAAKRLGDLSPGGRLDPPLGVLLDEAANVSPLPDLPDLLSYSGGSGIFVVVVLQNMAQAADKWGPIGAEMIWGATTAKVILGGLSGSEIDDLCRLAGDYQQAVGSLQRGANGTTVQTSYENRPVLTASDVRGLSTLRREALVFHGSTAPVRIRMTRHYEGPDRKLFEVAVRQARAALAMETAGTGDMK</sequence>
<keyword evidence="2" id="KW-1003">Cell membrane</keyword>
<name>A0ABP5GH84_9ACTN</name>
<evidence type="ECO:0000256" key="4">
    <source>
        <dbReference type="ARBA" id="ARBA00022989"/>
    </source>
</evidence>
<dbReference type="PANTHER" id="PTHR37937">
    <property type="entry name" value="CONJUGATIVE TRANSFER: DNA TRANSPORT"/>
    <property type="match status" value="1"/>
</dbReference>
<comment type="subcellular location">
    <subcellularLocation>
        <location evidence="1">Cell membrane</location>
        <topology evidence="1">Multi-pass membrane protein</topology>
    </subcellularLocation>
</comment>
<evidence type="ECO:0000256" key="2">
    <source>
        <dbReference type="ARBA" id="ARBA00022475"/>
    </source>
</evidence>
<evidence type="ECO:0000313" key="8">
    <source>
        <dbReference type="EMBL" id="GAA2046407.1"/>
    </source>
</evidence>
<evidence type="ECO:0000256" key="5">
    <source>
        <dbReference type="ARBA" id="ARBA00023136"/>
    </source>
</evidence>
<evidence type="ECO:0000256" key="1">
    <source>
        <dbReference type="ARBA" id="ARBA00004651"/>
    </source>
</evidence>
<evidence type="ECO:0000256" key="6">
    <source>
        <dbReference type="SAM" id="Phobius"/>
    </source>
</evidence>
<comment type="caution">
    <text evidence="8">The sequence shown here is derived from an EMBL/GenBank/DDBJ whole genome shotgun (WGS) entry which is preliminary data.</text>
</comment>
<organism evidence="8 9">
    <name type="scientific">Catenulispora yoronensis</name>
    <dbReference type="NCBI Taxonomy" id="450799"/>
    <lineage>
        <taxon>Bacteria</taxon>
        <taxon>Bacillati</taxon>
        <taxon>Actinomycetota</taxon>
        <taxon>Actinomycetes</taxon>
        <taxon>Catenulisporales</taxon>
        <taxon>Catenulisporaceae</taxon>
        <taxon>Catenulispora</taxon>
    </lineage>
</organism>
<dbReference type="Proteomes" id="UP001500751">
    <property type="component" value="Unassembled WGS sequence"/>
</dbReference>
<protein>
    <recommendedName>
        <fullName evidence="7">TraD/TraG TraM recognition site domain-containing protein</fullName>
    </recommendedName>
</protein>
<keyword evidence="3 6" id="KW-0812">Transmembrane</keyword>
<evidence type="ECO:0000259" key="7">
    <source>
        <dbReference type="Pfam" id="PF12696"/>
    </source>
</evidence>
<gene>
    <name evidence="8" type="ORF">GCM10009839_58420</name>
</gene>
<feature type="domain" description="TraD/TraG TraM recognition site" evidence="7">
    <location>
        <begin position="439"/>
        <end position="554"/>
    </location>
</feature>
<dbReference type="Pfam" id="PF12696">
    <property type="entry name" value="TraG-D_C"/>
    <property type="match status" value="1"/>
</dbReference>
<dbReference type="SUPFAM" id="SSF52540">
    <property type="entry name" value="P-loop containing nucleoside triphosphate hydrolases"/>
    <property type="match status" value="1"/>
</dbReference>
<feature type="transmembrane region" description="Helical" evidence="6">
    <location>
        <begin position="90"/>
        <end position="111"/>
    </location>
</feature>
<dbReference type="PANTHER" id="PTHR37937:SF1">
    <property type="entry name" value="CONJUGATIVE TRANSFER: DNA TRANSPORT"/>
    <property type="match status" value="1"/>
</dbReference>
<dbReference type="InterPro" id="IPR051539">
    <property type="entry name" value="T4SS-coupling_protein"/>
</dbReference>
<accession>A0ABP5GH84</accession>
<feature type="transmembrane region" description="Helical" evidence="6">
    <location>
        <begin position="21"/>
        <end position="40"/>
    </location>
</feature>
<dbReference type="Gene3D" id="3.40.50.300">
    <property type="entry name" value="P-loop containing nucleotide triphosphate hydrolases"/>
    <property type="match status" value="1"/>
</dbReference>
<keyword evidence="9" id="KW-1185">Reference proteome</keyword>
<dbReference type="RefSeq" id="WP_344668881.1">
    <property type="nucleotide sequence ID" value="NZ_BAAAQN010000041.1"/>
</dbReference>
<keyword evidence="5 6" id="KW-0472">Membrane</keyword>
<dbReference type="EMBL" id="BAAAQN010000041">
    <property type="protein sequence ID" value="GAA2046407.1"/>
    <property type="molecule type" value="Genomic_DNA"/>
</dbReference>
<proteinExistence type="predicted"/>
<dbReference type="InterPro" id="IPR027417">
    <property type="entry name" value="P-loop_NTPase"/>
</dbReference>
<reference evidence="9" key="1">
    <citation type="journal article" date="2019" name="Int. J. Syst. Evol. Microbiol.">
        <title>The Global Catalogue of Microorganisms (GCM) 10K type strain sequencing project: providing services to taxonomists for standard genome sequencing and annotation.</title>
        <authorList>
            <consortium name="The Broad Institute Genomics Platform"/>
            <consortium name="The Broad Institute Genome Sequencing Center for Infectious Disease"/>
            <person name="Wu L."/>
            <person name="Ma J."/>
        </authorList>
    </citation>
    <scope>NUCLEOTIDE SEQUENCE [LARGE SCALE GENOMIC DNA]</scope>
    <source>
        <strain evidence="9">JCM 16014</strain>
    </source>
</reference>
<dbReference type="InterPro" id="IPR032689">
    <property type="entry name" value="TraG-D_C"/>
</dbReference>
<evidence type="ECO:0000256" key="3">
    <source>
        <dbReference type="ARBA" id="ARBA00022692"/>
    </source>
</evidence>
<keyword evidence="4 6" id="KW-1133">Transmembrane helix</keyword>